<dbReference type="Proteomes" id="UP000001235">
    <property type="component" value="Chromosome"/>
</dbReference>
<dbReference type="Pfam" id="PF01656">
    <property type="entry name" value="CbiA"/>
    <property type="match status" value="1"/>
</dbReference>
<dbReference type="STRING" id="395494.Galf_1033"/>
<dbReference type="EMBL" id="CP002159">
    <property type="protein sequence ID" value="ADL55063.1"/>
    <property type="molecule type" value="Genomic_DNA"/>
</dbReference>
<gene>
    <name evidence="4" type="ordered locus">Galf_1033</name>
</gene>
<dbReference type="RefSeq" id="WP_013293003.1">
    <property type="nucleotide sequence ID" value="NC_014394.1"/>
</dbReference>
<dbReference type="SUPFAM" id="SSF52540">
    <property type="entry name" value="P-loop containing nucleoside triphosphate hydrolases"/>
    <property type="match status" value="1"/>
</dbReference>
<dbReference type="GO" id="GO:0005524">
    <property type="term" value="F:ATP binding"/>
    <property type="evidence" value="ECO:0007669"/>
    <property type="project" value="UniProtKB-KW"/>
</dbReference>
<evidence type="ECO:0000259" key="3">
    <source>
        <dbReference type="Pfam" id="PF01656"/>
    </source>
</evidence>
<proteinExistence type="predicted"/>
<dbReference type="AlphaFoldDB" id="D9SEW6"/>
<evidence type="ECO:0000256" key="1">
    <source>
        <dbReference type="ARBA" id="ARBA00022741"/>
    </source>
</evidence>
<dbReference type="Gene3D" id="3.40.50.300">
    <property type="entry name" value="P-loop containing nucleotide triphosphate hydrolases"/>
    <property type="match status" value="1"/>
</dbReference>
<keyword evidence="2" id="KW-0067">ATP-binding</keyword>
<evidence type="ECO:0000313" key="5">
    <source>
        <dbReference type="Proteomes" id="UP000001235"/>
    </source>
</evidence>
<dbReference type="GO" id="GO:0051782">
    <property type="term" value="P:negative regulation of cell division"/>
    <property type="evidence" value="ECO:0007669"/>
    <property type="project" value="TreeGrafter"/>
</dbReference>
<reference evidence="4 5" key="1">
    <citation type="submission" date="2010-08" db="EMBL/GenBank/DDBJ databases">
        <title>Complete sequence of Gallionella capsiferriformans ES-2.</title>
        <authorList>
            <consortium name="US DOE Joint Genome Institute"/>
            <person name="Lucas S."/>
            <person name="Copeland A."/>
            <person name="Lapidus A."/>
            <person name="Cheng J.-F."/>
            <person name="Bruce D."/>
            <person name="Goodwin L."/>
            <person name="Pitluck S."/>
            <person name="Chertkov O."/>
            <person name="Davenport K.W."/>
            <person name="Detter J.C."/>
            <person name="Han C."/>
            <person name="Tapia R."/>
            <person name="Land M."/>
            <person name="Hauser L."/>
            <person name="Chang Y.-J."/>
            <person name="Jeffries C."/>
            <person name="Kyrpides N."/>
            <person name="Ivanova N."/>
            <person name="Mikhailova N."/>
            <person name="Shelobolina E.S."/>
            <person name="Picardal F."/>
            <person name="Roden E."/>
            <person name="Emerson D."/>
            <person name="Woyke T."/>
        </authorList>
    </citation>
    <scope>NUCLEOTIDE SEQUENCE [LARGE SCALE GENOMIC DNA]</scope>
    <source>
        <strain evidence="4 5">ES-2</strain>
    </source>
</reference>
<dbReference type="InterPro" id="IPR027417">
    <property type="entry name" value="P-loop_NTPase"/>
</dbReference>
<organism evidence="4 5">
    <name type="scientific">Gallionella capsiferriformans (strain ES-2)</name>
    <name type="common">Gallionella ferruginea capsiferriformans (strain ES-2)</name>
    <dbReference type="NCBI Taxonomy" id="395494"/>
    <lineage>
        <taxon>Bacteria</taxon>
        <taxon>Pseudomonadati</taxon>
        <taxon>Pseudomonadota</taxon>
        <taxon>Betaproteobacteria</taxon>
        <taxon>Nitrosomonadales</taxon>
        <taxon>Gallionellaceae</taxon>
        <taxon>Gallionella</taxon>
    </lineage>
</organism>
<dbReference type="PANTHER" id="PTHR43384">
    <property type="entry name" value="SEPTUM SITE-DETERMINING PROTEIN MIND HOMOLOG, CHLOROPLASTIC-RELATED"/>
    <property type="match status" value="1"/>
</dbReference>
<dbReference type="InterPro" id="IPR050625">
    <property type="entry name" value="ParA/MinD_ATPase"/>
</dbReference>
<dbReference type="InterPro" id="IPR002586">
    <property type="entry name" value="CobQ/CobB/MinD/ParA_Nub-bd_dom"/>
</dbReference>
<dbReference type="OrthoDB" id="5296586at2"/>
<dbReference type="GO" id="GO:0009898">
    <property type="term" value="C:cytoplasmic side of plasma membrane"/>
    <property type="evidence" value="ECO:0007669"/>
    <property type="project" value="TreeGrafter"/>
</dbReference>
<sequence length="323" mass="35230">MHFDVDAEELAQSGELSLAQFTSTQRLGEDDQAEGLRRLLVGNRMQVITLVAGKSGMGRTSVTLNLATALASAGRDVLVLDENPAPNNLTDSLGLFARHDLLDVVQGKCQLQDVLLPGKGFAILPVSRLMRALEKLKPVEQKRMEKVLSEVSAGVDVMLVDAAMLSAQGAVSASLASGVRVLVVMDATASGITESYSLIKRLALENARLRFEVVVNKVANEEMARLVFGNMEKVARTKLAARLEYLGYIPQDDRLKRSTQLSRSVVESYPASSSAKSCIALSQSVLQKTMRQDEMEGGISQMMKNLIRQLSRQHDRSPETMIN</sequence>
<dbReference type="GO" id="GO:0016887">
    <property type="term" value="F:ATP hydrolysis activity"/>
    <property type="evidence" value="ECO:0007669"/>
    <property type="project" value="TreeGrafter"/>
</dbReference>
<keyword evidence="1" id="KW-0547">Nucleotide-binding</keyword>
<dbReference type="PANTHER" id="PTHR43384:SF4">
    <property type="entry name" value="CELLULOSE BIOSYNTHESIS PROTEIN BCSQ-RELATED"/>
    <property type="match status" value="1"/>
</dbReference>
<evidence type="ECO:0000313" key="4">
    <source>
        <dbReference type="EMBL" id="ADL55063.1"/>
    </source>
</evidence>
<dbReference type="KEGG" id="gca:Galf_1033"/>
<evidence type="ECO:0000256" key="2">
    <source>
        <dbReference type="ARBA" id="ARBA00022840"/>
    </source>
</evidence>
<feature type="domain" description="CobQ/CobB/MinD/ParA nucleotide binding" evidence="3">
    <location>
        <begin position="48"/>
        <end position="259"/>
    </location>
</feature>
<dbReference type="HOGENOM" id="CLU_037612_0_0_4"/>
<name>D9SEW6_GALCS</name>
<dbReference type="GO" id="GO:0005829">
    <property type="term" value="C:cytosol"/>
    <property type="evidence" value="ECO:0007669"/>
    <property type="project" value="TreeGrafter"/>
</dbReference>
<protein>
    <submittedName>
        <fullName evidence="4">Putative MinD-related protein</fullName>
    </submittedName>
</protein>
<keyword evidence="5" id="KW-1185">Reference proteome</keyword>
<accession>D9SEW6</accession>
<dbReference type="eggNOG" id="COG0455">
    <property type="taxonomic scope" value="Bacteria"/>
</dbReference>